<organism evidence="1">
    <name type="scientific">Salix viminalis</name>
    <name type="common">Common osier</name>
    <name type="synonym">Basket willow</name>
    <dbReference type="NCBI Taxonomy" id="40686"/>
    <lineage>
        <taxon>Eukaryota</taxon>
        <taxon>Viridiplantae</taxon>
        <taxon>Streptophyta</taxon>
        <taxon>Embryophyta</taxon>
        <taxon>Tracheophyta</taxon>
        <taxon>Spermatophyta</taxon>
        <taxon>Magnoliopsida</taxon>
        <taxon>eudicotyledons</taxon>
        <taxon>Gunneridae</taxon>
        <taxon>Pentapetalae</taxon>
        <taxon>rosids</taxon>
        <taxon>fabids</taxon>
        <taxon>Malpighiales</taxon>
        <taxon>Salicaceae</taxon>
        <taxon>Saliceae</taxon>
        <taxon>Salix</taxon>
    </lineage>
</organism>
<dbReference type="EMBL" id="CAADRP010001335">
    <property type="protein sequence ID" value="VFU37954.1"/>
    <property type="molecule type" value="Genomic_DNA"/>
</dbReference>
<gene>
    <name evidence="1" type="ORF">SVIM_LOCUS204140</name>
</gene>
<name>A0A6N2LKW1_SALVM</name>
<dbReference type="AlphaFoldDB" id="A0A6N2LKW1"/>
<proteinExistence type="predicted"/>
<sequence>MQIRGQSICLMEPSLTRNQPPGKWNSTAVKHARGKFVPRNVHGLDGTMRGSPLDDDFTISYTSLLDERKQHILPDFHLRATLSASHSNTAAFSFCAENVRYRTFNLGRQPGDSDAGVNFKEAEFRKVDKKVSHSNRVAYTAFKSQ</sequence>
<accession>A0A6N2LKW1</accession>
<protein>
    <submittedName>
        <fullName evidence="1">Uncharacterized protein</fullName>
    </submittedName>
</protein>
<evidence type="ECO:0000313" key="1">
    <source>
        <dbReference type="EMBL" id="VFU37954.1"/>
    </source>
</evidence>
<reference evidence="1" key="1">
    <citation type="submission" date="2019-03" db="EMBL/GenBank/DDBJ databases">
        <authorList>
            <person name="Mank J."/>
            <person name="Almeida P."/>
        </authorList>
    </citation>
    <scope>NUCLEOTIDE SEQUENCE</scope>
    <source>
        <strain evidence="1">78183</strain>
    </source>
</reference>